<dbReference type="AlphaFoldDB" id="A0A2J7PRW1"/>
<evidence type="ECO:0000313" key="2">
    <source>
        <dbReference type="Proteomes" id="UP000235965"/>
    </source>
</evidence>
<keyword evidence="2" id="KW-1185">Reference proteome</keyword>
<gene>
    <name evidence="1" type="ORF">B7P43_G11707</name>
</gene>
<protein>
    <submittedName>
        <fullName evidence="1">Uncharacterized protein</fullName>
    </submittedName>
</protein>
<organism evidence="1 2">
    <name type="scientific">Cryptotermes secundus</name>
    <dbReference type="NCBI Taxonomy" id="105785"/>
    <lineage>
        <taxon>Eukaryota</taxon>
        <taxon>Metazoa</taxon>
        <taxon>Ecdysozoa</taxon>
        <taxon>Arthropoda</taxon>
        <taxon>Hexapoda</taxon>
        <taxon>Insecta</taxon>
        <taxon>Pterygota</taxon>
        <taxon>Neoptera</taxon>
        <taxon>Polyneoptera</taxon>
        <taxon>Dictyoptera</taxon>
        <taxon>Blattodea</taxon>
        <taxon>Blattoidea</taxon>
        <taxon>Termitoidae</taxon>
        <taxon>Kalotermitidae</taxon>
        <taxon>Cryptotermitinae</taxon>
        <taxon>Cryptotermes</taxon>
    </lineage>
</organism>
<sequence length="64" mass="7382">MITVLTFSPLHSVHKDPFKLRATHKFLYPTLHPPLLHMKVLEVSVNQLCQTCGPHSHKVRPLNF</sequence>
<dbReference type="InParanoid" id="A0A2J7PRW1"/>
<reference evidence="1 2" key="1">
    <citation type="submission" date="2017-12" db="EMBL/GenBank/DDBJ databases">
        <title>Hemimetabolous genomes reveal molecular basis of termite eusociality.</title>
        <authorList>
            <person name="Harrison M.C."/>
            <person name="Jongepier E."/>
            <person name="Robertson H.M."/>
            <person name="Arning N."/>
            <person name="Bitard-Feildel T."/>
            <person name="Chao H."/>
            <person name="Childers C.P."/>
            <person name="Dinh H."/>
            <person name="Doddapaneni H."/>
            <person name="Dugan S."/>
            <person name="Gowin J."/>
            <person name="Greiner C."/>
            <person name="Han Y."/>
            <person name="Hu H."/>
            <person name="Hughes D.S.T."/>
            <person name="Huylmans A.-K."/>
            <person name="Kemena C."/>
            <person name="Kremer L.P.M."/>
            <person name="Lee S.L."/>
            <person name="Lopez-Ezquerra A."/>
            <person name="Mallet L."/>
            <person name="Monroy-Kuhn J.M."/>
            <person name="Moser A."/>
            <person name="Murali S.C."/>
            <person name="Muzny D.M."/>
            <person name="Otani S."/>
            <person name="Piulachs M.-D."/>
            <person name="Poelchau M."/>
            <person name="Qu J."/>
            <person name="Schaub F."/>
            <person name="Wada-Katsumata A."/>
            <person name="Worley K.C."/>
            <person name="Xie Q."/>
            <person name="Ylla G."/>
            <person name="Poulsen M."/>
            <person name="Gibbs R.A."/>
            <person name="Schal C."/>
            <person name="Richards S."/>
            <person name="Belles X."/>
            <person name="Korb J."/>
            <person name="Bornberg-Bauer E."/>
        </authorList>
    </citation>
    <scope>NUCLEOTIDE SEQUENCE [LARGE SCALE GENOMIC DNA]</scope>
    <source>
        <tissue evidence="1">Whole body</tissue>
    </source>
</reference>
<dbReference type="EMBL" id="NEVH01021952">
    <property type="protein sequence ID" value="PNF19056.1"/>
    <property type="molecule type" value="Genomic_DNA"/>
</dbReference>
<name>A0A2J7PRW1_9NEOP</name>
<accession>A0A2J7PRW1</accession>
<comment type="caution">
    <text evidence="1">The sequence shown here is derived from an EMBL/GenBank/DDBJ whole genome shotgun (WGS) entry which is preliminary data.</text>
</comment>
<evidence type="ECO:0000313" key="1">
    <source>
        <dbReference type="EMBL" id="PNF19056.1"/>
    </source>
</evidence>
<proteinExistence type="predicted"/>
<dbReference type="Proteomes" id="UP000235965">
    <property type="component" value="Unassembled WGS sequence"/>
</dbReference>